<dbReference type="Proteomes" id="UP000654452">
    <property type="component" value="Unassembled WGS sequence"/>
</dbReference>
<comment type="caution">
    <text evidence="3">The sequence shown here is derived from an EMBL/GenBank/DDBJ whole genome shotgun (WGS) entry which is preliminary data.</text>
</comment>
<feature type="domain" description="DUF4347" evidence="2">
    <location>
        <begin position="26"/>
        <end position="174"/>
    </location>
</feature>
<keyword evidence="4" id="KW-1185">Reference proteome</keyword>
<dbReference type="Gene3D" id="2.60.40.1220">
    <property type="match status" value="1"/>
</dbReference>
<evidence type="ECO:0000313" key="4">
    <source>
        <dbReference type="Proteomes" id="UP000654452"/>
    </source>
</evidence>
<dbReference type="RefSeq" id="WP_200487609.1">
    <property type="nucleotide sequence ID" value="NZ_JAEPIV010000045.1"/>
</dbReference>
<dbReference type="NCBIfam" id="TIGR02059">
    <property type="entry name" value="swm_rep_I"/>
    <property type="match status" value="2"/>
</dbReference>
<sequence length="1051" mass="105762">MIEASAAAPTSCVTTSGRFLRSATEIAVIDTALAGWQDLQAELPPGVEAVLIGEGQDGVTVMAQALAGRHGIQALHVLCHGFEGGLQLGTARLDEAELPTREAELAAVGACLADDGDILLYGCNVASGHGGSFLDALADITGAGMAASRTPTGAADLGGDWDLAWTRGVVRAETLRIESYMGVLMAAPESVDTVAYVGESTITVTFDGNLDSASQPALSTFDAISPGDMSWGTGAVLINGTKVNVTAAVVSGKTVTLTVSSTLTAGDYIEFRYVDPAGDNSSGVIQATNGLDVASVYIVTTVMGPRPAVPPVLQNAAADGTSLVLTYDVALDSANPPTAGAFEVKAGGSTVPVTNVAVDSANKTVTLTLAQAVSHTDTVTVAYTDPTAGNDTNAVQGTTGVDAATFTAQPVTNNTLDPNGTPPTLTLTPNDGYGQVGMGNPTFDLFNSVSASTVDGGQTFTGMVLTVHNVAGTGSGEFLTIAGTDIALSNGTTGSFTGGAYAVTLVNGVATVTVSGMTLSNSAMSMLIDSIAYKTTAASVTSLDQTRTGLSETRPIVLRSITDSGATNNTTEVNKLVTASIGMQPGSLSPITITPDNPTATFTNGTPTQLSFTVNVSAALAIVGSSIHFDVAAPSGWTISNLKLDAIADGTLTGIIAIGTHTLTFDVTASGTDVSGQFPVSVFTSFSGIPMFPQTAVSSGSVMVAVVPPAPVLQSATVDGTTLVLTYDAALDAVNGPAAGAFEVKVGGSAVTVSSVAVNGVNKTVTLTLAQAVQHGQTVTVSYTDPTSGDDAAAIQSATGGTDAATVTNQSVTNNTVDTTPPSITTVTIPNQSAKVGDTVTVTITVASDSDTYTLGSGSTVDGFALGNLTKVNATTYTATFTVTADGQRTGNLAANQDIPVNIVLVDSASNANTPYTTAISQNNDRIDTNAPPVLAVPTTPATLVDTAAADTFPLVAGQLSATDLEGDTLTYSIAGSQSSPVQSGSVTLSNGVTYDTWSTGPGGTSYVNSQTGHYAYVFDAAFLNGVPAGPMQGTSTFTVSDGNRTVDQQL</sequence>
<dbReference type="Pfam" id="PF14252">
    <property type="entry name" value="DUF4347"/>
    <property type="match status" value="1"/>
</dbReference>
<evidence type="ECO:0000313" key="3">
    <source>
        <dbReference type="EMBL" id="MBK4723216.1"/>
    </source>
</evidence>
<dbReference type="InterPro" id="IPR011801">
    <property type="entry name" value="Swm_rep_I_cyn"/>
</dbReference>
<dbReference type="InterPro" id="IPR014755">
    <property type="entry name" value="Cu-Rt/internalin_Ig-like"/>
</dbReference>
<reference evidence="3 4" key="1">
    <citation type="submission" date="2021-01" db="EMBL/GenBank/DDBJ databases">
        <title>Azospirillum sp. YIM DDC1 draft genome.</title>
        <authorList>
            <person name="Wang Y.-X."/>
        </authorList>
    </citation>
    <scope>NUCLEOTIDE SEQUENCE [LARGE SCALE GENOMIC DNA]</scope>
    <source>
        <strain evidence="3 4">YIM DDC1</strain>
    </source>
</reference>
<protein>
    <submittedName>
        <fullName evidence="3">DUF4347 domain-containing protein</fullName>
    </submittedName>
</protein>
<name>A0ABS1I820_9PROT</name>
<feature type="non-terminal residue" evidence="3">
    <location>
        <position position="1051"/>
    </location>
</feature>
<accession>A0ABS1I820</accession>
<organism evidence="3 4">
    <name type="scientific">Azospirillum aestuarii</name>
    <dbReference type="NCBI Taxonomy" id="2802052"/>
    <lineage>
        <taxon>Bacteria</taxon>
        <taxon>Pseudomonadati</taxon>
        <taxon>Pseudomonadota</taxon>
        <taxon>Alphaproteobacteria</taxon>
        <taxon>Rhodospirillales</taxon>
        <taxon>Azospirillaceae</taxon>
        <taxon>Azospirillum</taxon>
    </lineage>
</organism>
<evidence type="ECO:0000256" key="1">
    <source>
        <dbReference type="ARBA" id="ARBA00022729"/>
    </source>
</evidence>
<keyword evidence="1" id="KW-0732">Signal</keyword>
<dbReference type="InterPro" id="IPR028059">
    <property type="entry name" value="SWM_rpt"/>
</dbReference>
<evidence type="ECO:0000259" key="2">
    <source>
        <dbReference type="Pfam" id="PF14252"/>
    </source>
</evidence>
<proteinExistence type="predicted"/>
<dbReference type="EMBL" id="JAEPIV010000045">
    <property type="protein sequence ID" value="MBK4723216.1"/>
    <property type="molecule type" value="Genomic_DNA"/>
</dbReference>
<gene>
    <name evidence="3" type="ORF">JJL56_30640</name>
</gene>
<dbReference type="Pfam" id="PF13753">
    <property type="entry name" value="SWM_repeat"/>
    <property type="match status" value="3"/>
</dbReference>
<dbReference type="InterPro" id="IPR025592">
    <property type="entry name" value="DUF4347"/>
</dbReference>